<evidence type="ECO:0000313" key="1">
    <source>
        <dbReference type="EMBL" id="MFC7304300.1"/>
    </source>
</evidence>
<dbReference type="EC" id="2.1.1.-" evidence="1"/>
<dbReference type="RefSeq" id="WP_381828538.1">
    <property type="nucleotide sequence ID" value="NZ_JBHTCF010000003.1"/>
</dbReference>
<sequence>MRSANYRAFHRRPPAIVQVRTTALGDLLEPSSHRFVHIDASHMYDDVRGDIDITRRILRPGGVVALDDYRTERVPGVAAAVREAVFTKGLHPVCVSANNLYATWGAGDPLREAVRQWADGQEGMKAVNERIAGEVMVRVAGGHTERRCLARQLARELLPRRSPMRTAA</sequence>
<dbReference type="InterPro" id="IPR029063">
    <property type="entry name" value="SAM-dependent_MTases_sf"/>
</dbReference>
<keyword evidence="2" id="KW-1185">Reference proteome</keyword>
<dbReference type="Proteomes" id="UP001596523">
    <property type="component" value="Unassembled WGS sequence"/>
</dbReference>
<protein>
    <submittedName>
        <fullName evidence="1">Class I SAM-dependent methyltransferase</fullName>
        <ecNumber evidence="1">2.1.1.-</ecNumber>
    </submittedName>
</protein>
<dbReference type="SUPFAM" id="SSF53335">
    <property type="entry name" value="S-adenosyl-L-methionine-dependent methyltransferases"/>
    <property type="match status" value="1"/>
</dbReference>
<keyword evidence="1" id="KW-0808">Transferase</keyword>
<reference evidence="2" key="1">
    <citation type="journal article" date="2019" name="Int. J. Syst. Evol. Microbiol.">
        <title>The Global Catalogue of Microorganisms (GCM) 10K type strain sequencing project: providing services to taxonomists for standard genome sequencing and annotation.</title>
        <authorList>
            <consortium name="The Broad Institute Genomics Platform"/>
            <consortium name="The Broad Institute Genome Sequencing Center for Infectious Disease"/>
            <person name="Wu L."/>
            <person name="Ma J."/>
        </authorList>
    </citation>
    <scope>NUCLEOTIDE SEQUENCE [LARGE SCALE GENOMIC DNA]</scope>
    <source>
        <strain evidence="2">SYNS20</strain>
    </source>
</reference>
<evidence type="ECO:0000313" key="2">
    <source>
        <dbReference type="Proteomes" id="UP001596523"/>
    </source>
</evidence>
<comment type="caution">
    <text evidence="1">The sequence shown here is derived from an EMBL/GenBank/DDBJ whole genome shotgun (WGS) entry which is preliminary data.</text>
</comment>
<dbReference type="GO" id="GO:0008168">
    <property type="term" value="F:methyltransferase activity"/>
    <property type="evidence" value="ECO:0007669"/>
    <property type="project" value="UniProtKB-KW"/>
</dbReference>
<accession>A0ABW2JFQ5</accession>
<proteinExistence type="predicted"/>
<gene>
    <name evidence="1" type="ORF">ACFQVC_08775</name>
</gene>
<dbReference type="Gene3D" id="3.40.50.150">
    <property type="entry name" value="Vaccinia Virus protein VP39"/>
    <property type="match status" value="1"/>
</dbReference>
<organism evidence="1 2">
    <name type="scientific">Streptomyces monticola</name>
    <dbReference type="NCBI Taxonomy" id="2666263"/>
    <lineage>
        <taxon>Bacteria</taxon>
        <taxon>Bacillati</taxon>
        <taxon>Actinomycetota</taxon>
        <taxon>Actinomycetes</taxon>
        <taxon>Kitasatosporales</taxon>
        <taxon>Streptomycetaceae</taxon>
        <taxon>Streptomyces</taxon>
    </lineage>
</organism>
<dbReference type="GO" id="GO:0032259">
    <property type="term" value="P:methylation"/>
    <property type="evidence" value="ECO:0007669"/>
    <property type="project" value="UniProtKB-KW"/>
</dbReference>
<dbReference type="Pfam" id="PF13578">
    <property type="entry name" value="Methyltransf_24"/>
    <property type="match status" value="1"/>
</dbReference>
<dbReference type="EMBL" id="JBHTCF010000003">
    <property type="protein sequence ID" value="MFC7304300.1"/>
    <property type="molecule type" value="Genomic_DNA"/>
</dbReference>
<keyword evidence="1" id="KW-0489">Methyltransferase</keyword>
<name>A0ABW2JFQ5_9ACTN</name>